<dbReference type="InterPro" id="IPR050281">
    <property type="entry name" value="Flavin_monoamine_oxidase"/>
</dbReference>
<feature type="domain" description="Amine oxidase" evidence="6">
    <location>
        <begin position="47"/>
        <end position="470"/>
    </location>
</feature>
<dbReference type="SUPFAM" id="SSF54373">
    <property type="entry name" value="FAD-linked reductases, C-terminal domain"/>
    <property type="match status" value="2"/>
</dbReference>
<dbReference type="PRINTS" id="PR00757">
    <property type="entry name" value="AMINEOXDASEF"/>
</dbReference>
<keyword evidence="4" id="KW-0274">FAD</keyword>
<evidence type="ECO:0000313" key="8">
    <source>
        <dbReference type="EMBL" id="CAF3850756.1"/>
    </source>
</evidence>
<dbReference type="PANTHER" id="PTHR10742">
    <property type="entry name" value="FLAVIN MONOAMINE OXIDASE"/>
    <property type="match status" value="1"/>
</dbReference>
<proteinExistence type="inferred from homology"/>
<evidence type="ECO:0000259" key="6">
    <source>
        <dbReference type="Pfam" id="PF01593"/>
    </source>
</evidence>
<feature type="chain" id="PRO_5035618031" description="Amine oxidase" evidence="5">
    <location>
        <begin position="16"/>
        <end position="930"/>
    </location>
</feature>
<dbReference type="Proteomes" id="UP000663860">
    <property type="component" value="Unassembled WGS sequence"/>
</dbReference>
<reference evidence="8" key="1">
    <citation type="submission" date="2021-02" db="EMBL/GenBank/DDBJ databases">
        <authorList>
            <person name="Nowell W R."/>
        </authorList>
    </citation>
    <scope>NUCLEOTIDE SEQUENCE</scope>
</reference>
<dbReference type="EC" id="1.4.3.-" evidence="4"/>
<dbReference type="InterPro" id="IPR001613">
    <property type="entry name" value="Flavin_amine_oxidase"/>
</dbReference>
<evidence type="ECO:0000256" key="1">
    <source>
        <dbReference type="ARBA" id="ARBA00001974"/>
    </source>
</evidence>
<feature type="binding site" evidence="3">
    <location>
        <position position="495"/>
    </location>
    <ligand>
        <name>FAD</name>
        <dbReference type="ChEBI" id="CHEBI:57692"/>
    </ligand>
</feature>
<dbReference type="Gene3D" id="3.90.660.10">
    <property type="match status" value="2"/>
</dbReference>
<dbReference type="EMBL" id="CAJNOE010000175">
    <property type="protein sequence ID" value="CAF1013322.1"/>
    <property type="molecule type" value="Genomic_DNA"/>
</dbReference>
<dbReference type="GO" id="GO:0008131">
    <property type="term" value="F:primary methylamine oxidase activity"/>
    <property type="evidence" value="ECO:0007669"/>
    <property type="project" value="UniProtKB-ARBA"/>
</dbReference>
<evidence type="ECO:0000313" key="9">
    <source>
        <dbReference type="Proteomes" id="UP000663868"/>
    </source>
</evidence>
<feature type="binding site" evidence="3">
    <location>
        <position position="703"/>
    </location>
    <ligand>
        <name>FAD</name>
        <dbReference type="ChEBI" id="CHEBI:57692"/>
    </ligand>
</feature>
<organism evidence="8 9">
    <name type="scientific">Adineta steineri</name>
    <dbReference type="NCBI Taxonomy" id="433720"/>
    <lineage>
        <taxon>Eukaryota</taxon>
        <taxon>Metazoa</taxon>
        <taxon>Spiralia</taxon>
        <taxon>Gnathifera</taxon>
        <taxon>Rotifera</taxon>
        <taxon>Eurotatoria</taxon>
        <taxon>Bdelloidea</taxon>
        <taxon>Adinetida</taxon>
        <taxon>Adinetidae</taxon>
        <taxon>Adineta</taxon>
    </lineage>
</organism>
<dbReference type="InterPro" id="IPR002937">
    <property type="entry name" value="Amino_oxidase"/>
</dbReference>
<feature type="binding site" evidence="3">
    <location>
        <position position="814"/>
    </location>
    <ligand>
        <name>substrate</name>
    </ligand>
</feature>
<keyword evidence="4" id="KW-0285">Flavoprotein</keyword>
<protein>
    <recommendedName>
        <fullName evidence="4">Amine oxidase</fullName>
        <ecNumber evidence="4">1.4.3.-</ecNumber>
    </recommendedName>
</protein>
<evidence type="ECO:0000256" key="3">
    <source>
        <dbReference type="PIRSR" id="PIRSR601613-1"/>
    </source>
</evidence>
<keyword evidence="5" id="KW-0732">Signal</keyword>
<comment type="caution">
    <text evidence="8">The sequence shown here is derived from an EMBL/GenBank/DDBJ whole genome shotgun (WGS) entry which is preliminary data.</text>
</comment>
<evidence type="ECO:0000256" key="5">
    <source>
        <dbReference type="SAM" id="SignalP"/>
    </source>
</evidence>
<accession>A0A819EK42</accession>
<comment type="cofactor">
    <cofactor evidence="1 4">
        <name>FAD</name>
        <dbReference type="ChEBI" id="CHEBI:57692"/>
    </cofactor>
</comment>
<evidence type="ECO:0000256" key="4">
    <source>
        <dbReference type="RuleBase" id="RU362067"/>
    </source>
</evidence>
<dbReference type="Gene3D" id="3.50.50.60">
    <property type="entry name" value="FAD/NAD(P)-binding domain"/>
    <property type="match status" value="2"/>
</dbReference>
<feature type="domain" description="Amine oxidase" evidence="6">
    <location>
        <begin position="494"/>
        <end position="922"/>
    </location>
</feature>
<gene>
    <name evidence="7" type="ORF">IZO911_LOCUS18305</name>
    <name evidence="8" type="ORF">KXQ929_LOCUS20085</name>
</gene>
<dbReference type="Proteomes" id="UP000663868">
    <property type="component" value="Unassembled WGS sequence"/>
</dbReference>
<dbReference type="PANTHER" id="PTHR10742:SF410">
    <property type="entry name" value="LYSINE-SPECIFIC HISTONE DEMETHYLASE 2"/>
    <property type="match status" value="1"/>
</dbReference>
<sequence>MQIILFLSLYTLAYSHIQPFHSRIKRSTQVKISNTTSTKVLIIGGGISGLEAARLLQQNGIQTLVLEARNRTGGRIWSIRSKNGLMLDMGARYIHGIRGSIPSGLLTNPIWDYTQKMNISICTTTGEHDFLGSYPFDNISDSISAIQNWYDEYMVFVREETRLSPSSSNISFAYYANLFAQQKNFTQKQHDAFYNYVYFTLADREGAELDAVAAKGYLDITSTHYGEEPVICDKGYMTITNHLAKDLTDIRLKQVVTKINYTNNDVIVSTKDGEVYRADYVLITVPLGVLKSKQIEFYPSLPQWKLNAIDRIGFGHYEKIYLLWNEPWWDFTNFYFFRPSLTNNSTGLRYWISANKWNGIPSITCIFAGNAVSPSKWKQNGNETVKEIHETLQNMFPHIVIPPPSEVYMSNWNDDAFSYGSYSYISVNQKYEDPLYLSEPIENRLLFAGEATSSDSYGYSHGALLTARREIKRSTQVKISNTTSTKVLIIGGGISGLEAARLLQQNGIQTLVLEARNRTGGRIWSIRSKNGLMLDMGARYIHGIRGSIPSGLLTNPIWDYTQKMNISICTTTGEHDFLGSYPFDNISDSISAIQNWYDEYMVFVREETRLSPSSSNISFAYYANLFAQQKNFTQKQHDAFYNYVYFTLADREGAELDAVAAKGYLDITSTHYGEEPVICDKGYMTITNHLAKDLTDIRLKQVVTKINYTNNDVIVSTKDGEVYRADYVLITVPLGVLKSKQIEFYPSLPQWKLNAIDRIGFGHYEKIYLLWNEPWWDFTNFYFFRPSLTNNSTGLRYWISANKWNGIPSITCIFAGNAVSPSKWKQNGNETVKEIHETLQNMFPHIVIPPPSEVYMSNWNDDAFSYGSYSYISVNQKYEDPLYLSEPIENRLLFAGEATSSDSYGYSHGALLTARREVTRLLYVYNLLSK</sequence>
<evidence type="ECO:0000313" key="7">
    <source>
        <dbReference type="EMBL" id="CAF1013322.1"/>
    </source>
</evidence>
<dbReference type="Pfam" id="PF01593">
    <property type="entry name" value="Amino_oxidase"/>
    <property type="match status" value="2"/>
</dbReference>
<dbReference type="SUPFAM" id="SSF51905">
    <property type="entry name" value="FAD/NAD(P)-binding domain"/>
    <property type="match status" value="2"/>
</dbReference>
<dbReference type="EMBL" id="CAJOBB010001392">
    <property type="protein sequence ID" value="CAF3850756.1"/>
    <property type="molecule type" value="Genomic_DNA"/>
</dbReference>
<comment type="similarity">
    <text evidence="4">Belongs to the flavin monoamine oxidase family.</text>
</comment>
<dbReference type="InterPro" id="IPR036188">
    <property type="entry name" value="FAD/NAD-bd_sf"/>
</dbReference>
<evidence type="ECO:0000256" key="2">
    <source>
        <dbReference type="ARBA" id="ARBA00023002"/>
    </source>
</evidence>
<feature type="signal peptide" evidence="5">
    <location>
        <begin position="1"/>
        <end position="15"/>
    </location>
</feature>
<keyword evidence="2 4" id="KW-0560">Oxidoreductase</keyword>
<dbReference type="AlphaFoldDB" id="A0A819EK42"/>
<feature type="binding site" evidence="3">
    <location>
        <begin position="514"/>
        <end position="515"/>
    </location>
    <ligand>
        <name>FAD</name>
        <dbReference type="ChEBI" id="CHEBI:57692"/>
    </ligand>
</feature>
<name>A0A819EK42_9BILA</name>